<comment type="similarity">
    <text evidence="2">Belongs to the ETF alpha-subunit/FixB family.</text>
</comment>
<dbReference type="FunFam" id="3.40.50.620:FF:000041">
    <property type="entry name" value="Electron transfer flavoprotein alpha subunit"/>
    <property type="match status" value="1"/>
</dbReference>
<dbReference type="InterPro" id="IPR014730">
    <property type="entry name" value="ETF_a/b_N"/>
</dbReference>
<protein>
    <recommendedName>
        <fullName evidence="3">Electron transfer flavoprotein subunit alpha, mitochondrial</fullName>
    </recommendedName>
</protein>
<dbReference type="GO" id="GO:0005759">
    <property type="term" value="C:mitochondrial matrix"/>
    <property type="evidence" value="ECO:0007669"/>
    <property type="project" value="UniProtKB-SubCell"/>
</dbReference>
<accession>A0A8C2PCG4</accession>
<dbReference type="SMART" id="SM00893">
    <property type="entry name" value="ETF"/>
    <property type="match status" value="1"/>
</dbReference>
<evidence type="ECO:0000256" key="4">
    <source>
        <dbReference type="ARBA" id="ARBA00046201"/>
    </source>
</evidence>
<dbReference type="InterPro" id="IPR014729">
    <property type="entry name" value="Rossmann-like_a/b/a_fold"/>
</dbReference>
<organism evidence="7">
    <name type="scientific">Capra hircus</name>
    <name type="common">Goat</name>
    <dbReference type="NCBI Taxonomy" id="9925"/>
    <lineage>
        <taxon>Eukaryota</taxon>
        <taxon>Metazoa</taxon>
        <taxon>Chordata</taxon>
        <taxon>Craniata</taxon>
        <taxon>Vertebrata</taxon>
        <taxon>Euteleostomi</taxon>
        <taxon>Mammalia</taxon>
        <taxon>Eutheria</taxon>
        <taxon>Laurasiatheria</taxon>
        <taxon>Artiodactyla</taxon>
        <taxon>Ruminantia</taxon>
        <taxon>Pecora</taxon>
        <taxon>Bovidae</taxon>
        <taxon>Caprinae</taxon>
        <taxon>Capra</taxon>
    </lineage>
</organism>
<comment type="subcellular location">
    <subcellularLocation>
        <location evidence="1">Mitochondrion matrix</location>
    </subcellularLocation>
</comment>
<dbReference type="GO" id="GO:0009055">
    <property type="term" value="F:electron transfer activity"/>
    <property type="evidence" value="ECO:0007669"/>
    <property type="project" value="InterPro"/>
</dbReference>
<dbReference type="PANTHER" id="PTHR43153">
    <property type="entry name" value="ELECTRON TRANSFER FLAVOPROTEIN ALPHA"/>
    <property type="match status" value="1"/>
</dbReference>
<dbReference type="Gene3D" id="3.40.50.620">
    <property type="entry name" value="HUPs"/>
    <property type="match status" value="1"/>
</dbReference>
<proteinExistence type="inferred from homology"/>
<evidence type="ECO:0000256" key="1">
    <source>
        <dbReference type="ARBA" id="ARBA00004305"/>
    </source>
</evidence>
<evidence type="ECO:0000313" key="7">
    <source>
        <dbReference type="Ensembl" id="ENSCHIP00010018094.1"/>
    </source>
</evidence>
<dbReference type="InterPro" id="IPR033947">
    <property type="entry name" value="ETF_alpha_N"/>
</dbReference>
<comment type="subunit">
    <text evidence="5">Heterodimer composed of ETFA and ETFB. Identified in a complex that contains ETFA, ETFB and ETFRF1. Interaction with ETFRF1 promotes dissociation of the bound FAD and loss of electron transfer activity. Interacts with TASOR.</text>
</comment>
<evidence type="ECO:0000256" key="3">
    <source>
        <dbReference type="ARBA" id="ARBA00014390"/>
    </source>
</evidence>
<reference evidence="7" key="2">
    <citation type="submission" date="2025-08" db="UniProtKB">
        <authorList>
            <consortium name="Ensembl"/>
        </authorList>
    </citation>
    <scope>IDENTIFICATION</scope>
</reference>
<dbReference type="GO" id="GO:0033539">
    <property type="term" value="P:fatty acid beta-oxidation using acyl-CoA dehydrogenase"/>
    <property type="evidence" value="ECO:0007669"/>
    <property type="project" value="TreeGrafter"/>
</dbReference>
<dbReference type="SUPFAM" id="SSF52402">
    <property type="entry name" value="Adenine nucleotide alpha hydrolases-like"/>
    <property type="match status" value="1"/>
</dbReference>
<name>A0A8C2PCG4_CAPHI</name>
<feature type="domain" description="Electron transfer flavoprotein alpha/beta-subunit N-terminal" evidence="6">
    <location>
        <begin position="22"/>
        <end position="204"/>
    </location>
</feature>
<dbReference type="CDD" id="cd01715">
    <property type="entry name" value="ETF_alpha"/>
    <property type="match status" value="1"/>
</dbReference>
<comment type="function">
    <text evidence="4">Heterodimeric electron transfer flavoprotein that accepts electrons from several mitochondrial dehydrogenases, including acyl-CoA dehydrogenases, glutaryl-CoA and sarcosine dehydrogenase. It transfers the electrons to the main mitochondrial respiratory chain via ETF-ubiquinone oxidoreductase (ETF dehydrogenase). Required for normal mitochondrial fatty acid oxidation and normal amino acid metabolism.</text>
</comment>
<dbReference type="InterPro" id="IPR001308">
    <property type="entry name" value="ETF_a/FixB"/>
</dbReference>
<dbReference type="AlphaFoldDB" id="A0A8C2PCG4"/>
<sequence length="218" mass="23509">MFRAAAPGQLRRATSLLRFQSTLVIAEHANDTLAPITLNTITAAKHLGGEVSCLVAGTKCDKVAQDLCKVAGVAKVLVAQHDAYKGLLPEELTPLILATQKQFNHTHICAGASAFGKNLLPRIAAKLDVAPISDIIAIKSPDTFVRTIYAVCFFHAGNAICTVKCDEKVKVFSVRGTSFEAAATSGGSASSEKGECSFVFVLVSYFWFRHYIRIRDCF</sequence>
<reference evidence="7" key="1">
    <citation type="submission" date="2019-03" db="EMBL/GenBank/DDBJ databases">
        <title>Genome sequencing and reference-guided assembly of Black Bengal Goat (Capra hircus).</title>
        <authorList>
            <person name="Siddiki A.Z."/>
            <person name="Baten A."/>
            <person name="Billah M."/>
            <person name="Alam M.A.U."/>
            <person name="Shawrob K.S.M."/>
            <person name="Saha S."/>
            <person name="Chowdhury M."/>
            <person name="Rahman A.H."/>
            <person name="Stear M."/>
            <person name="Miah G."/>
            <person name="Das G.B."/>
            <person name="Hossain M.M."/>
            <person name="Kumkum M."/>
            <person name="Islam M.S."/>
            <person name="Mollah A.M."/>
            <person name="Ahsan A."/>
            <person name="Tusar F."/>
            <person name="Khan M.K.I."/>
        </authorList>
    </citation>
    <scope>NUCLEOTIDE SEQUENCE [LARGE SCALE GENOMIC DNA]</scope>
</reference>
<dbReference type="Pfam" id="PF01012">
    <property type="entry name" value="ETF"/>
    <property type="match status" value="1"/>
</dbReference>
<dbReference type="Ensembl" id="ENSCHIT00010025363.1">
    <property type="protein sequence ID" value="ENSCHIP00010018094.1"/>
    <property type="gene ID" value="ENSCHIG00010012852.1"/>
</dbReference>
<evidence type="ECO:0000259" key="6">
    <source>
        <dbReference type="SMART" id="SM00893"/>
    </source>
</evidence>
<evidence type="ECO:0000256" key="5">
    <source>
        <dbReference type="ARBA" id="ARBA00046532"/>
    </source>
</evidence>
<evidence type="ECO:0000256" key="2">
    <source>
        <dbReference type="ARBA" id="ARBA00005817"/>
    </source>
</evidence>
<dbReference type="GO" id="GO:0050660">
    <property type="term" value="F:flavin adenine dinucleotide binding"/>
    <property type="evidence" value="ECO:0007669"/>
    <property type="project" value="InterPro"/>
</dbReference>
<dbReference type="PANTHER" id="PTHR43153:SF1">
    <property type="entry name" value="ELECTRON TRANSFER FLAVOPROTEIN SUBUNIT ALPHA, MITOCHONDRIAL"/>
    <property type="match status" value="1"/>
</dbReference>